<proteinExistence type="predicted"/>
<evidence type="ECO:0008006" key="3">
    <source>
        <dbReference type="Google" id="ProtNLM"/>
    </source>
</evidence>
<sequence length="234" mass="26724">MKRPSILIGKFLCAIIISASISCNEQPKEQDPKKPEKPVVLAPQEIVPISQAKNMYDSYEKRRVPLIQRYEDSINKVTKNDKEFHVGRFVYYDYKTIKQYLEYIEQEVADAGVEISTLRLYYSNYPDEEFFPKTKDSIKHPRQNSIMLSPTYNDGKRDYLFYIAQGAKGKEAVPMNNSFEPIKVEYGHNNDTNTKAYASFVPTTNPTKAAPAILQGEESLTLNRGTGVPPPKNQ</sequence>
<gene>
    <name evidence="1" type="ORF">MARI151_40123</name>
</gene>
<organism evidence="1 2">
    <name type="scientific">Maribacter litoralis</name>
    <dbReference type="NCBI Taxonomy" id="2059726"/>
    <lineage>
        <taxon>Bacteria</taxon>
        <taxon>Pseudomonadati</taxon>
        <taxon>Bacteroidota</taxon>
        <taxon>Flavobacteriia</taxon>
        <taxon>Flavobacteriales</taxon>
        <taxon>Flavobacteriaceae</taxon>
        <taxon>Maribacter</taxon>
    </lineage>
</organism>
<dbReference type="Proteomes" id="UP000430202">
    <property type="component" value="Unassembled WGS sequence"/>
</dbReference>
<protein>
    <recommendedName>
        <fullName evidence="3">Lipoprotein</fullName>
    </recommendedName>
</protein>
<accession>A0A653UIX2</accession>
<name>A0A653UIX2_9FLAO</name>
<dbReference type="PROSITE" id="PS51257">
    <property type="entry name" value="PROKAR_LIPOPROTEIN"/>
    <property type="match status" value="1"/>
</dbReference>
<dbReference type="AlphaFoldDB" id="A0A653UIX2"/>
<keyword evidence="2" id="KW-1185">Reference proteome</keyword>
<dbReference type="RefSeq" id="WP_159303287.1">
    <property type="nucleotide sequence ID" value="NZ_LR733271.1"/>
</dbReference>
<evidence type="ECO:0000313" key="2">
    <source>
        <dbReference type="Proteomes" id="UP000430202"/>
    </source>
</evidence>
<dbReference type="EMBL" id="CABWLR010000004">
    <property type="protein sequence ID" value="VXB87410.1"/>
    <property type="molecule type" value="Genomic_DNA"/>
</dbReference>
<reference evidence="1 2" key="1">
    <citation type="submission" date="2019-10" db="EMBL/GenBank/DDBJ databases">
        <authorList>
            <person name="Karimi E."/>
        </authorList>
    </citation>
    <scope>NUCLEOTIDE SEQUENCE [LARGE SCALE GENOMIC DNA]</scope>
    <source>
        <strain evidence="1">Maribacter sp. 151</strain>
    </source>
</reference>
<evidence type="ECO:0000313" key="1">
    <source>
        <dbReference type="EMBL" id="VXB87410.1"/>
    </source>
</evidence>